<dbReference type="InterPro" id="IPR013325">
    <property type="entry name" value="RNA_pol_sigma_r2"/>
</dbReference>
<dbReference type="Pfam" id="PF08281">
    <property type="entry name" value="Sigma70_r4_2"/>
    <property type="match status" value="1"/>
</dbReference>
<dbReference type="InterPro" id="IPR014284">
    <property type="entry name" value="RNA_pol_sigma-70_dom"/>
</dbReference>
<keyword evidence="8" id="KW-1185">Reference proteome</keyword>
<dbReference type="NCBIfam" id="TIGR02937">
    <property type="entry name" value="sigma70-ECF"/>
    <property type="match status" value="1"/>
</dbReference>
<feature type="domain" description="RNA polymerase sigma factor 70 region 4 type 2" evidence="6">
    <location>
        <begin position="132"/>
        <end position="181"/>
    </location>
</feature>
<evidence type="ECO:0000259" key="5">
    <source>
        <dbReference type="Pfam" id="PF04542"/>
    </source>
</evidence>
<dbReference type="SUPFAM" id="SSF88946">
    <property type="entry name" value="Sigma2 domain of RNA polymerase sigma factors"/>
    <property type="match status" value="1"/>
</dbReference>
<dbReference type="KEGG" id="nja:NSJP_3921"/>
<dbReference type="STRING" id="1325564.NSJP_3921"/>
<evidence type="ECO:0000256" key="2">
    <source>
        <dbReference type="ARBA" id="ARBA00023015"/>
    </source>
</evidence>
<proteinExistence type="inferred from homology"/>
<keyword evidence="4" id="KW-0804">Transcription</keyword>
<dbReference type="OrthoDB" id="9794372at2"/>
<evidence type="ECO:0008006" key="9">
    <source>
        <dbReference type="Google" id="ProtNLM"/>
    </source>
</evidence>
<sequence length="190" mass="21169">MTVLRGPERICAPGSFPEDIAMSGHDLAHLFSDHAPDVQRFLASRVSCEATAADLTQETFLRLAQLPDLQAIENFRTYVFRIAANLATDHLRARARRRSSMEDREEGVLDHPDGASTPEAALLAKEELATALAALEELSPLCRRIFSLNRFEGLPHRAIAGRLDISLSTVEKNIARALNHCRRRMKEASR</sequence>
<keyword evidence="3" id="KW-0731">Sigma factor</keyword>
<dbReference type="InterPro" id="IPR007627">
    <property type="entry name" value="RNA_pol_sigma70_r2"/>
</dbReference>
<reference evidence="7 8" key="1">
    <citation type="submission" date="2017-03" db="EMBL/GenBank/DDBJ databases">
        <authorList>
            <person name="Afonso C.L."/>
            <person name="Miller P.J."/>
            <person name="Scott M.A."/>
            <person name="Spackman E."/>
            <person name="Goraichik I."/>
            <person name="Dimitrov K.M."/>
            <person name="Suarez D.L."/>
            <person name="Swayne D.E."/>
        </authorList>
    </citation>
    <scope>NUCLEOTIDE SEQUENCE [LARGE SCALE GENOMIC DNA]</scope>
    <source>
        <strain evidence="7">Genome sequencing of Nitrospira japonica strain NJ11</strain>
    </source>
</reference>
<evidence type="ECO:0000256" key="4">
    <source>
        <dbReference type="ARBA" id="ARBA00023163"/>
    </source>
</evidence>
<dbReference type="GO" id="GO:0006352">
    <property type="term" value="P:DNA-templated transcription initiation"/>
    <property type="evidence" value="ECO:0007669"/>
    <property type="project" value="InterPro"/>
</dbReference>
<feature type="domain" description="RNA polymerase sigma-70 region 2" evidence="5">
    <location>
        <begin position="30"/>
        <end position="97"/>
    </location>
</feature>
<dbReference type="InterPro" id="IPR039425">
    <property type="entry name" value="RNA_pol_sigma-70-like"/>
</dbReference>
<protein>
    <recommendedName>
        <fullName evidence="9">RNA polymerase sigma factor FecI (Sigma-19)</fullName>
    </recommendedName>
</protein>
<evidence type="ECO:0000256" key="1">
    <source>
        <dbReference type="ARBA" id="ARBA00010641"/>
    </source>
</evidence>
<evidence type="ECO:0000313" key="8">
    <source>
        <dbReference type="Proteomes" id="UP000192042"/>
    </source>
</evidence>
<name>A0A1W1IAK9_9BACT</name>
<dbReference type="SUPFAM" id="SSF88659">
    <property type="entry name" value="Sigma3 and sigma4 domains of RNA polymerase sigma factors"/>
    <property type="match status" value="1"/>
</dbReference>
<dbReference type="PANTHER" id="PTHR43133:SF63">
    <property type="entry name" value="RNA POLYMERASE SIGMA FACTOR FECI-RELATED"/>
    <property type="match status" value="1"/>
</dbReference>
<dbReference type="Gene3D" id="1.10.1740.10">
    <property type="match status" value="1"/>
</dbReference>
<dbReference type="InterPro" id="IPR013249">
    <property type="entry name" value="RNA_pol_sigma70_r4_t2"/>
</dbReference>
<evidence type="ECO:0000313" key="7">
    <source>
        <dbReference type="EMBL" id="SLM50088.1"/>
    </source>
</evidence>
<keyword evidence="2" id="KW-0805">Transcription regulation</keyword>
<dbReference type="Proteomes" id="UP000192042">
    <property type="component" value="Chromosome I"/>
</dbReference>
<dbReference type="EMBL" id="LT828648">
    <property type="protein sequence ID" value="SLM50088.1"/>
    <property type="molecule type" value="Genomic_DNA"/>
</dbReference>
<accession>A0A1W1IAK9</accession>
<organism evidence="7 8">
    <name type="scientific">Nitrospira japonica</name>
    <dbReference type="NCBI Taxonomy" id="1325564"/>
    <lineage>
        <taxon>Bacteria</taxon>
        <taxon>Pseudomonadati</taxon>
        <taxon>Nitrospirota</taxon>
        <taxon>Nitrospiria</taxon>
        <taxon>Nitrospirales</taxon>
        <taxon>Nitrospiraceae</taxon>
        <taxon>Nitrospira</taxon>
    </lineage>
</organism>
<dbReference type="InterPro" id="IPR013324">
    <property type="entry name" value="RNA_pol_sigma_r3/r4-like"/>
</dbReference>
<evidence type="ECO:0000256" key="3">
    <source>
        <dbReference type="ARBA" id="ARBA00023082"/>
    </source>
</evidence>
<dbReference type="InterPro" id="IPR036388">
    <property type="entry name" value="WH-like_DNA-bd_sf"/>
</dbReference>
<dbReference type="AlphaFoldDB" id="A0A1W1IAK9"/>
<dbReference type="Gene3D" id="1.10.10.10">
    <property type="entry name" value="Winged helix-like DNA-binding domain superfamily/Winged helix DNA-binding domain"/>
    <property type="match status" value="1"/>
</dbReference>
<dbReference type="Pfam" id="PF04542">
    <property type="entry name" value="Sigma70_r2"/>
    <property type="match status" value="1"/>
</dbReference>
<gene>
    <name evidence="7" type="ORF">NSJP_3921</name>
</gene>
<comment type="similarity">
    <text evidence="1">Belongs to the sigma-70 factor family. ECF subfamily.</text>
</comment>
<dbReference type="GO" id="GO:0016987">
    <property type="term" value="F:sigma factor activity"/>
    <property type="evidence" value="ECO:0007669"/>
    <property type="project" value="UniProtKB-KW"/>
</dbReference>
<dbReference type="GO" id="GO:0003677">
    <property type="term" value="F:DNA binding"/>
    <property type="evidence" value="ECO:0007669"/>
    <property type="project" value="InterPro"/>
</dbReference>
<dbReference type="PANTHER" id="PTHR43133">
    <property type="entry name" value="RNA POLYMERASE ECF-TYPE SIGMA FACTO"/>
    <property type="match status" value="1"/>
</dbReference>
<evidence type="ECO:0000259" key="6">
    <source>
        <dbReference type="Pfam" id="PF08281"/>
    </source>
</evidence>